<evidence type="ECO:0000313" key="3">
    <source>
        <dbReference type="Proteomes" id="UP000270190"/>
    </source>
</evidence>
<protein>
    <recommendedName>
        <fullName evidence="1">HTH LytTR-type domain-containing protein</fullName>
    </recommendedName>
</protein>
<dbReference type="InterPro" id="IPR046947">
    <property type="entry name" value="LytR-like"/>
</dbReference>
<dbReference type="SMART" id="SM00850">
    <property type="entry name" value="LytTR"/>
    <property type="match status" value="1"/>
</dbReference>
<dbReference type="GO" id="GO:0003677">
    <property type="term" value="F:DNA binding"/>
    <property type="evidence" value="ECO:0007669"/>
    <property type="project" value="InterPro"/>
</dbReference>
<dbReference type="Pfam" id="PF04397">
    <property type="entry name" value="LytTR"/>
    <property type="match status" value="1"/>
</dbReference>
<dbReference type="GO" id="GO:0000156">
    <property type="term" value="F:phosphorelay response regulator activity"/>
    <property type="evidence" value="ECO:0007669"/>
    <property type="project" value="InterPro"/>
</dbReference>
<reference evidence="3" key="1">
    <citation type="submission" date="2018-04" db="EMBL/GenBank/DDBJ databases">
        <authorList>
            <person name="Illikoud N."/>
        </authorList>
    </citation>
    <scope>NUCLEOTIDE SEQUENCE [LARGE SCALE GENOMIC DNA]</scope>
</reference>
<evidence type="ECO:0000259" key="1">
    <source>
        <dbReference type="PROSITE" id="PS50930"/>
    </source>
</evidence>
<dbReference type="GeneID" id="66536956"/>
<dbReference type="PANTHER" id="PTHR37299">
    <property type="entry name" value="TRANSCRIPTIONAL REGULATOR-RELATED"/>
    <property type="match status" value="1"/>
</dbReference>
<dbReference type="RefSeq" id="WP_069133061.1">
    <property type="nucleotide sequence ID" value="NZ_CBCPKC010000008.1"/>
</dbReference>
<dbReference type="EMBL" id="OUNC01000001">
    <property type="protein sequence ID" value="SPP25518.1"/>
    <property type="molecule type" value="Genomic_DNA"/>
</dbReference>
<dbReference type="PROSITE" id="PS50930">
    <property type="entry name" value="HTH_LYTTR"/>
    <property type="match status" value="1"/>
</dbReference>
<accession>A0A2X0RYB6</accession>
<dbReference type="Gene3D" id="2.40.50.1020">
    <property type="entry name" value="LytTr DNA-binding domain"/>
    <property type="match status" value="1"/>
</dbReference>
<dbReference type="PANTHER" id="PTHR37299:SF1">
    <property type="entry name" value="STAGE 0 SPORULATION PROTEIN A HOMOLOG"/>
    <property type="match status" value="1"/>
</dbReference>
<dbReference type="AlphaFoldDB" id="A0A2X0RYB6"/>
<evidence type="ECO:0000313" key="2">
    <source>
        <dbReference type="EMBL" id="SPP25518.1"/>
    </source>
</evidence>
<gene>
    <name evidence="2" type="ORF">BTBSAS_10033</name>
</gene>
<feature type="domain" description="HTH LytTR-type" evidence="1">
    <location>
        <begin position="56"/>
        <end position="149"/>
    </location>
</feature>
<organism evidence="2 3">
    <name type="scientific">Brochothrix thermosphacta</name>
    <name type="common">Microbacterium thermosphactum</name>
    <dbReference type="NCBI Taxonomy" id="2756"/>
    <lineage>
        <taxon>Bacteria</taxon>
        <taxon>Bacillati</taxon>
        <taxon>Bacillota</taxon>
        <taxon>Bacilli</taxon>
        <taxon>Bacillales</taxon>
        <taxon>Listeriaceae</taxon>
        <taxon>Brochothrix</taxon>
    </lineage>
</organism>
<name>A0A2X0RYB6_BROTH</name>
<dbReference type="Proteomes" id="UP000270190">
    <property type="component" value="Unassembled WGS sequence"/>
</dbReference>
<sequence length="152" mass="17441">MRIEINQLDKKNNEEESAIFNIFEVSGAVEKAIDILESSVHLLVVQDINSDEFHNIKTHTILYAEYVERKIFLYTSTEVYTIGSESLVQFIKHLPNNFIRVSKNTIINIYQVQSFIAQSNGNLIITMKGNEKLMVSRRYVKSLKEALIISAS</sequence>
<dbReference type="InterPro" id="IPR007492">
    <property type="entry name" value="LytTR_DNA-bd_dom"/>
</dbReference>
<proteinExistence type="predicted"/>